<comment type="caution">
    <text evidence="2">The sequence shown here is derived from an EMBL/GenBank/DDBJ whole genome shotgun (WGS) entry which is preliminary data.</text>
</comment>
<dbReference type="Proteomes" id="UP000003112">
    <property type="component" value="Unassembled WGS sequence"/>
</dbReference>
<organism evidence="2 3">
    <name type="scientific">Segatella buccae ATCC 33574</name>
    <dbReference type="NCBI Taxonomy" id="873513"/>
    <lineage>
        <taxon>Bacteria</taxon>
        <taxon>Pseudomonadati</taxon>
        <taxon>Bacteroidota</taxon>
        <taxon>Bacteroidia</taxon>
        <taxon>Bacteroidales</taxon>
        <taxon>Prevotellaceae</taxon>
        <taxon>Segatella</taxon>
    </lineage>
</organism>
<dbReference type="HOGENOM" id="CLU_3237587_0_0_10"/>
<name>E6K4Q9_9BACT</name>
<sequence>MKDYDPNCLLFLNFSCCFKLLPHFFSIFVSATAVSIYAYDLAT</sequence>
<dbReference type="STRING" id="873513.HMPREF6485_0593"/>
<evidence type="ECO:0000256" key="1">
    <source>
        <dbReference type="SAM" id="Phobius"/>
    </source>
</evidence>
<feature type="transmembrane region" description="Helical" evidence="1">
    <location>
        <begin position="20"/>
        <end position="39"/>
    </location>
</feature>
<accession>E6K4Q9</accession>
<gene>
    <name evidence="2" type="ORF">HMPREF6485_0593</name>
</gene>
<keyword evidence="1" id="KW-0472">Membrane</keyword>
<dbReference type="EMBL" id="AEPD01000012">
    <property type="protein sequence ID" value="EFU31478.1"/>
    <property type="molecule type" value="Genomic_DNA"/>
</dbReference>
<keyword evidence="3" id="KW-1185">Reference proteome</keyword>
<evidence type="ECO:0000313" key="2">
    <source>
        <dbReference type="EMBL" id="EFU31478.1"/>
    </source>
</evidence>
<evidence type="ECO:0000313" key="3">
    <source>
        <dbReference type="Proteomes" id="UP000003112"/>
    </source>
</evidence>
<dbReference type="AlphaFoldDB" id="E6K4Q9"/>
<keyword evidence="1" id="KW-1133">Transmembrane helix</keyword>
<reference evidence="2 3" key="1">
    <citation type="submission" date="2010-10" db="EMBL/GenBank/DDBJ databases">
        <authorList>
            <person name="Muzny D."/>
            <person name="Qin X."/>
            <person name="Deng J."/>
            <person name="Jiang H."/>
            <person name="Liu Y."/>
            <person name="Qu J."/>
            <person name="Song X.-Z."/>
            <person name="Zhang L."/>
            <person name="Thornton R."/>
            <person name="Coyle M."/>
            <person name="Francisco L."/>
            <person name="Jackson L."/>
            <person name="Javaid M."/>
            <person name="Korchina V."/>
            <person name="Kovar C."/>
            <person name="Mata R."/>
            <person name="Mathew T."/>
            <person name="Ngo R."/>
            <person name="Nguyen L."/>
            <person name="Nguyen N."/>
            <person name="Okwuonu G."/>
            <person name="Ongeri F."/>
            <person name="Pham C."/>
            <person name="Simmons D."/>
            <person name="Wilczek-Boney K."/>
            <person name="Hale W."/>
            <person name="Jakkamsetti A."/>
            <person name="Pham P."/>
            <person name="Ruth R."/>
            <person name="San Lucas F."/>
            <person name="Warren J."/>
            <person name="Zhang J."/>
            <person name="Zhao Z."/>
            <person name="Zhou C."/>
            <person name="Zhu D."/>
            <person name="Lee S."/>
            <person name="Bess C."/>
            <person name="Blankenburg K."/>
            <person name="Forbes L."/>
            <person name="Fu Q."/>
            <person name="Gubbala S."/>
            <person name="Hirani K."/>
            <person name="Jayaseelan J.C."/>
            <person name="Lara F."/>
            <person name="Munidasa M."/>
            <person name="Palculict T."/>
            <person name="Patil S."/>
            <person name="Pu L.-L."/>
            <person name="Saada N."/>
            <person name="Tang L."/>
            <person name="Weissenberger G."/>
            <person name="Zhu Y."/>
            <person name="Hemphill L."/>
            <person name="Shang Y."/>
            <person name="Youmans B."/>
            <person name="Ayvaz T."/>
            <person name="Ross M."/>
            <person name="Santibanez J."/>
            <person name="Aqrawi P."/>
            <person name="Gross S."/>
            <person name="Joshi V."/>
            <person name="Fowler G."/>
            <person name="Nazareth L."/>
            <person name="Reid J."/>
            <person name="Worley K."/>
            <person name="Petrosino J."/>
            <person name="Highlander S."/>
            <person name="Gibbs R."/>
        </authorList>
    </citation>
    <scope>NUCLEOTIDE SEQUENCE [LARGE SCALE GENOMIC DNA]</scope>
    <source>
        <strain evidence="2 3">ATCC 33574</strain>
    </source>
</reference>
<proteinExistence type="predicted"/>
<protein>
    <submittedName>
        <fullName evidence="2">Uncharacterized protein</fullName>
    </submittedName>
</protein>
<keyword evidence="1" id="KW-0812">Transmembrane</keyword>